<feature type="region of interest" description="Disordered" evidence="2">
    <location>
        <begin position="262"/>
        <end position="291"/>
    </location>
</feature>
<dbReference type="RefSeq" id="XP_065670151.1">
    <property type="nucleotide sequence ID" value="XM_065814079.1"/>
</dbReference>
<evidence type="ECO:0000256" key="1">
    <source>
        <dbReference type="ARBA" id="ARBA00006795"/>
    </source>
</evidence>
<dbReference type="Pfam" id="PF04677">
    <property type="entry name" value="CwfJ_C_1"/>
    <property type="match status" value="1"/>
</dbReference>
<dbReference type="Proteomes" id="UP001652625">
    <property type="component" value="Chromosome 12"/>
</dbReference>
<feature type="domain" description="Cwf19-like C-terminal" evidence="4">
    <location>
        <begin position="551"/>
        <end position="671"/>
    </location>
</feature>
<feature type="region of interest" description="Disordered" evidence="2">
    <location>
        <begin position="66"/>
        <end position="139"/>
    </location>
</feature>
<protein>
    <submittedName>
        <fullName evidence="6">CWF19-like protein 2 isoform X2</fullName>
    </submittedName>
</protein>
<reference evidence="6" key="1">
    <citation type="submission" date="2025-08" db="UniProtKB">
        <authorList>
            <consortium name="RefSeq"/>
        </authorList>
    </citation>
    <scope>IDENTIFICATION</scope>
</reference>
<feature type="compositionally biased region" description="Polar residues" evidence="2">
    <location>
        <begin position="95"/>
        <end position="110"/>
    </location>
</feature>
<dbReference type="InterPro" id="IPR036265">
    <property type="entry name" value="HIT-like_sf"/>
</dbReference>
<evidence type="ECO:0000259" key="4">
    <source>
        <dbReference type="Pfam" id="PF04677"/>
    </source>
</evidence>
<dbReference type="PANTHER" id="PTHR12072">
    <property type="entry name" value="CWF19, CELL CYCLE CONTROL PROTEIN"/>
    <property type="match status" value="1"/>
</dbReference>
<dbReference type="InterPro" id="IPR040194">
    <property type="entry name" value="Cwf19-like"/>
</dbReference>
<comment type="similarity">
    <text evidence="1">Belongs to the CWF19 family.</text>
</comment>
<feature type="compositionally biased region" description="Basic and acidic residues" evidence="2">
    <location>
        <begin position="111"/>
        <end position="121"/>
    </location>
</feature>
<dbReference type="GeneID" id="100203139"/>
<dbReference type="SUPFAM" id="SSF54197">
    <property type="entry name" value="HIT-like"/>
    <property type="match status" value="1"/>
</dbReference>
<dbReference type="Pfam" id="PF04676">
    <property type="entry name" value="CwfJ_C_2"/>
    <property type="match status" value="1"/>
</dbReference>
<proteinExistence type="inferred from homology"/>
<dbReference type="InterPro" id="IPR006767">
    <property type="entry name" value="Cwf19-like_C_dom-2"/>
</dbReference>
<feature type="compositionally biased region" description="Polar residues" evidence="2">
    <location>
        <begin position="126"/>
        <end position="137"/>
    </location>
</feature>
<keyword evidence="5" id="KW-1185">Reference proteome</keyword>
<accession>A0ABM4D784</accession>
<evidence type="ECO:0000256" key="2">
    <source>
        <dbReference type="SAM" id="MobiDB-lite"/>
    </source>
</evidence>
<feature type="region of interest" description="Disordered" evidence="2">
    <location>
        <begin position="155"/>
        <end position="220"/>
    </location>
</feature>
<dbReference type="PANTHER" id="PTHR12072:SF5">
    <property type="entry name" value="CWF19-LIKE PROTEIN 2"/>
    <property type="match status" value="1"/>
</dbReference>
<evidence type="ECO:0000313" key="5">
    <source>
        <dbReference type="Proteomes" id="UP001652625"/>
    </source>
</evidence>
<feature type="compositionally biased region" description="Basic and acidic residues" evidence="2">
    <location>
        <begin position="159"/>
        <end position="182"/>
    </location>
</feature>
<evidence type="ECO:0000259" key="3">
    <source>
        <dbReference type="Pfam" id="PF04676"/>
    </source>
</evidence>
<dbReference type="InterPro" id="IPR006768">
    <property type="entry name" value="Cwf19-like_C_dom-1"/>
</dbReference>
<gene>
    <name evidence="6" type="primary">LOC100203139</name>
</gene>
<name>A0ABM4D784_HYDVU</name>
<evidence type="ECO:0000313" key="6">
    <source>
        <dbReference type="RefSeq" id="XP_065670151.1"/>
    </source>
</evidence>
<feature type="domain" description="Cwf19-like protein C-terminal" evidence="3">
    <location>
        <begin position="680"/>
        <end position="775"/>
    </location>
</feature>
<feature type="compositionally biased region" description="Basic residues" evidence="2">
    <location>
        <begin position="66"/>
        <end position="77"/>
    </location>
</feature>
<organism evidence="5 6">
    <name type="scientific">Hydra vulgaris</name>
    <name type="common">Hydra</name>
    <name type="synonym">Hydra attenuata</name>
    <dbReference type="NCBI Taxonomy" id="6087"/>
    <lineage>
        <taxon>Eukaryota</taxon>
        <taxon>Metazoa</taxon>
        <taxon>Cnidaria</taxon>
        <taxon>Hydrozoa</taxon>
        <taxon>Hydroidolina</taxon>
        <taxon>Anthoathecata</taxon>
        <taxon>Aplanulata</taxon>
        <taxon>Hydridae</taxon>
        <taxon>Hydra</taxon>
    </lineage>
</organism>
<sequence>MSINFVRMSSDDNRIERKKNLESKLEQAKIEYEAVKRKRQLEDQRGDSKWILPSLEKRIDENIQLKKKHKKKHKKHKKEEEVEEWEEADPKGVTVDQTCETGDQASTTVDHASKTSDDKYPCTESKLGNTASPQMQSFPKREEWMLTSSLLEKAMLSSSHRENKTKTSKIEKRKKEEEERKSAYSSRELNPYWKDGGVGLPLEANKNQETKNVGVGDGGKSWIQKAYERSKLQAEEEGIPFEDVVAQRWGSMAKLNALLKASENSSRNKQESKHTSSSSSSGWRKSKDQSNQSYSLLVSNNVSTSTKTCKDDKSCEQKTFDNKKTSFDNKKTSFDDKKKSFEPLKEDYKNDIITKDKLSNKVESNTNESILPTRIPLTDKEKNEISAKILRAELMGNTALCAKLKLDLQQGRIISTVNKSEKISTSTEDVLLTREDKHGNLYPLKLQHGAEELNRKRNKKKLVSMHDSEGNRVKYFEDDDCTSLKTMVENERLTTADEQHAMMHRMASKHLGSTMGDDYTVDDMFVTASAIKGTTASEDKRTKTKAVAAHQLREKQLSSCRYCFENPKIAKHLIVAIGVTTYLALPINASLTDGHCLIIPMQHIIGQSFMDEDVQQEVKMFKRNLTSMFSNNDEDVLFIESCKNIHHQNHCIIECIPVPKEVGEMAPIYFKKAITESESEWSQNKKIVTITAIGGISKAIPKGLSYFAVEFGLDGGFGHVIEDERLFPSNFGKEIIGGIMDLDVRLWRNPPKENFDQHKHKVLRFSEQWKPYDWTQDIKS</sequence>